<reference evidence="1" key="1">
    <citation type="submission" date="2022-03" db="EMBL/GenBank/DDBJ databases">
        <title>Genomic Encyclopedia of Type Strains, Phase III (KMG-III): the genomes of soil and plant-associated and newly described type strains.</title>
        <authorList>
            <person name="Whitman W."/>
        </authorList>
    </citation>
    <scope>NUCLEOTIDE SEQUENCE</scope>
    <source>
        <strain evidence="1">ANL 6-2</strain>
    </source>
</reference>
<keyword evidence="2" id="KW-1185">Reference proteome</keyword>
<dbReference type="AlphaFoldDB" id="A0AAE3KEB2"/>
<feature type="non-terminal residue" evidence="1">
    <location>
        <position position="1"/>
    </location>
</feature>
<accession>A0AAE3KEB2</accession>
<dbReference type="EMBL" id="JALJXV010000030">
    <property type="protein sequence ID" value="MCP1677298.1"/>
    <property type="molecule type" value="Genomic_DNA"/>
</dbReference>
<evidence type="ECO:0000313" key="1">
    <source>
        <dbReference type="EMBL" id="MCP1677298.1"/>
    </source>
</evidence>
<dbReference type="Proteomes" id="UP001205843">
    <property type="component" value="Unassembled WGS sequence"/>
</dbReference>
<comment type="caution">
    <text evidence="1">The sequence shown here is derived from an EMBL/GenBank/DDBJ whole genome shotgun (WGS) entry which is preliminary data.</text>
</comment>
<sequence length="58" mass="6535">EALGRYWLETLQQGHSPTLVELQVRFGTQGRHGAVPPMTARQHALADYDALLREVRHG</sequence>
<name>A0AAE3KEB2_9GAMM</name>
<gene>
    <name evidence="1" type="ORF">J2T57_004480</name>
</gene>
<evidence type="ECO:0000313" key="2">
    <source>
        <dbReference type="Proteomes" id="UP001205843"/>
    </source>
</evidence>
<protein>
    <submittedName>
        <fullName evidence="1">Uncharacterized protein</fullName>
    </submittedName>
</protein>
<organism evidence="1 2">
    <name type="scientific">Natronocella acetinitrilica</name>
    <dbReference type="NCBI Taxonomy" id="414046"/>
    <lineage>
        <taxon>Bacteria</taxon>
        <taxon>Pseudomonadati</taxon>
        <taxon>Pseudomonadota</taxon>
        <taxon>Gammaproteobacteria</taxon>
        <taxon>Chromatiales</taxon>
        <taxon>Ectothiorhodospiraceae</taxon>
        <taxon>Natronocella</taxon>
    </lineage>
</organism>
<proteinExistence type="predicted"/>